<dbReference type="PANTHER" id="PTHR21708:SF26">
    <property type="entry name" value="2-DEHYDROPANTOATE 2-REDUCTASE"/>
    <property type="match status" value="1"/>
</dbReference>
<dbReference type="RefSeq" id="WP_342158619.1">
    <property type="nucleotide sequence ID" value="NZ_JBCDNA010000001.1"/>
</dbReference>
<dbReference type="Pfam" id="PF08546">
    <property type="entry name" value="ApbA_C"/>
    <property type="match status" value="1"/>
</dbReference>
<organism evidence="13 14">
    <name type="scientific">Lutimonas vermicola</name>
    <dbReference type="NCBI Taxonomy" id="414288"/>
    <lineage>
        <taxon>Bacteria</taxon>
        <taxon>Pseudomonadati</taxon>
        <taxon>Bacteroidota</taxon>
        <taxon>Flavobacteriia</taxon>
        <taxon>Flavobacteriales</taxon>
        <taxon>Flavobacteriaceae</taxon>
        <taxon>Lutimonas</taxon>
    </lineage>
</organism>
<accession>A0ABU9KZU6</accession>
<keyword evidence="10" id="KW-1133">Transmembrane helix</keyword>
<keyword evidence="6 9" id="KW-0560">Oxidoreductase</keyword>
<dbReference type="InterPro" id="IPR013752">
    <property type="entry name" value="KPA_reductase"/>
</dbReference>
<comment type="caution">
    <text evidence="13">The sequence shown here is derived from an EMBL/GenBank/DDBJ whole genome shotgun (WGS) entry which is preliminary data.</text>
</comment>
<dbReference type="EC" id="1.1.1.169" evidence="3 9"/>
<dbReference type="InterPro" id="IPR008927">
    <property type="entry name" value="6-PGluconate_DH-like_C_sf"/>
</dbReference>
<keyword evidence="10" id="KW-0472">Membrane</keyword>
<evidence type="ECO:0000256" key="9">
    <source>
        <dbReference type="RuleBase" id="RU362068"/>
    </source>
</evidence>
<evidence type="ECO:0000256" key="8">
    <source>
        <dbReference type="ARBA" id="ARBA00048793"/>
    </source>
</evidence>
<feature type="domain" description="Ketopantoate reductase C-terminal" evidence="12">
    <location>
        <begin position="178"/>
        <end position="300"/>
    </location>
</feature>
<name>A0ABU9KZU6_9FLAO</name>
<dbReference type="EMBL" id="JBCDNA010000001">
    <property type="protein sequence ID" value="MEL4454904.1"/>
    <property type="molecule type" value="Genomic_DNA"/>
</dbReference>
<comment type="function">
    <text evidence="9">Catalyzes the NADPH-dependent reduction of ketopantoate into pantoic acid.</text>
</comment>
<dbReference type="InterPro" id="IPR013328">
    <property type="entry name" value="6PGD_dom2"/>
</dbReference>
<keyword evidence="5 9" id="KW-0521">NADP</keyword>
<comment type="catalytic activity">
    <reaction evidence="8 9">
        <text>(R)-pantoate + NADP(+) = 2-dehydropantoate + NADPH + H(+)</text>
        <dbReference type="Rhea" id="RHEA:16233"/>
        <dbReference type="ChEBI" id="CHEBI:11561"/>
        <dbReference type="ChEBI" id="CHEBI:15378"/>
        <dbReference type="ChEBI" id="CHEBI:15980"/>
        <dbReference type="ChEBI" id="CHEBI:57783"/>
        <dbReference type="ChEBI" id="CHEBI:58349"/>
        <dbReference type="EC" id="1.1.1.169"/>
    </reaction>
</comment>
<dbReference type="InterPro" id="IPR051402">
    <property type="entry name" value="KPR-Related"/>
</dbReference>
<dbReference type="Pfam" id="PF02558">
    <property type="entry name" value="ApbA"/>
    <property type="match status" value="1"/>
</dbReference>
<dbReference type="GO" id="GO:0008677">
    <property type="term" value="F:2-dehydropantoate 2-reductase activity"/>
    <property type="evidence" value="ECO:0007669"/>
    <property type="project" value="UniProtKB-EC"/>
</dbReference>
<gene>
    <name evidence="13" type="ORF">AABB81_03290</name>
</gene>
<evidence type="ECO:0000256" key="4">
    <source>
        <dbReference type="ARBA" id="ARBA00019465"/>
    </source>
</evidence>
<feature type="transmembrane region" description="Helical" evidence="10">
    <location>
        <begin position="182"/>
        <end position="206"/>
    </location>
</feature>
<evidence type="ECO:0000256" key="1">
    <source>
        <dbReference type="ARBA" id="ARBA00004994"/>
    </source>
</evidence>
<keyword evidence="9" id="KW-0566">Pantothenate biosynthesis</keyword>
<dbReference type="InterPro" id="IPR013332">
    <property type="entry name" value="KPR_N"/>
</dbReference>
<protein>
    <recommendedName>
        <fullName evidence="4 9">2-dehydropantoate 2-reductase</fullName>
        <ecNumber evidence="3 9">1.1.1.169</ecNumber>
    </recommendedName>
    <alternativeName>
        <fullName evidence="7 9">Ketopantoate reductase</fullName>
    </alternativeName>
</protein>
<proteinExistence type="inferred from homology"/>
<evidence type="ECO:0000256" key="3">
    <source>
        <dbReference type="ARBA" id="ARBA00013014"/>
    </source>
</evidence>
<evidence type="ECO:0000259" key="11">
    <source>
        <dbReference type="Pfam" id="PF02558"/>
    </source>
</evidence>
<comment type="pathway">
    <text evidence="1 9">Cofactor biosynthesis; (R)-pantothenate biosynthesis; (R)-pantoate from 3-methyl-2-oxobutanoate: step 2/2.</text>
</comment>
<evidence type="ECO:0000259" key="12">
    <source>
        <dbReference type="Pfam" id="PF08546"/>
    </source>
</evidence>
<dbReference type="NCBIfam" id="TIGR00745">
    <property type="entry name" value="apbA_panE"/>
    <property type="match status" value="1"/>
</dbReference>
<evidence type="ECO:0000256" key="5">
    <source>
        <dbReference type="ARBA" id="ARBA00022857"/>
    </source>
</evidence>
<dbReference type="SUPFAM" id="SSF51735">
    <property type="entry name" value="NAD(P)-binding Rossmann-fold domains"/>
    <property type="match status" value="1"/>
</dbReference>
<evidence type="ECO:0000256" key="10">
    <source>
        <dbReference type="SAM" id="Phobius"/>
    </source>
</evidence>
<evidence type="ECO:0000256" key="2">
    <source>
        <dbReference type="ARBA" id="ARBA00007870"/>
    </source>
</evidence>
<sequence length="309" mass="34328">MNIVIIGAGGVGGYFGGKLALAGYPTTFIARGKTLQEIKQNGLQVNSILGDFHVYPRVTDNYEAVKEADLILLCVKSWQIDAIAREINPLLPSKATVLPLQNGADNADRLSSILPPSCVIAGLCRIVSKIESPGVINHFGYEPEIVFGEVNNKPSLRLELIKVAFDKAGFKNRSSNTIQRDIWLKFLFIASISAMGALTRSVLGVMREDKFLRKKLIETASEIVSVGSNLGIDINEKDIESCFEIIDRINYDTTMSLQRDMMEGKPSELDNFNGYIVRQGDILGIETPVNDFIYYSLRPMEEKVRSERF</sequence>
<feature type="domain" description="Ketopantoate reductase N-terminal" evidence="11">
    <location>
        <begin position="3"/>
        <end position="151"/>
    </location>
</feature>
<dbReference type="InterPro" id="IPR003710">
    <property type="entry name" value="ApbA"/>
</dbReference>
<comment type="similarity">
    <text evidence="2 9">Belongs to the ketopantoate reductase family.</text>
</comment>
<evidence type="ECO:0000313" key="14">
    <source>
        <dbReference type="Proteomes" id="UP001474120"/>
    </source>
</evidence>
<evidence type="ECO:0000256" key="7">
    <source>
        <dbReference type="ARBA" id="ARBA00032024"/>
    </source>
</evidence>
<dbReference type="PANTHER" id="PTHR21708">
    <property type="entry name" value="PROBABLE 2-DEHYDROPANTOATE 2-REDUCTASE"/>
    <property type="match status" value="1"/>
</dbReference>
<dbReference type="InterPro" id="IPR036291">
    <property type="entry name" value="NAD(P)-bd_dom_sf"/>
</dbReference>
<evidence type="ECO:0000256" key="6">
    <source>
        <dbReference type="ARBA" id="ARBA00023002"/>
    </source>
</evidence>
<dbReference type="Proteomes" id="UP001474120">
    <property type="component" value="Unassembled WGS sequence"/>
</dbReference>
<dbReference type="SUPFAM" id="SSF48179">
    <property type="entry name" value="6-phosphogluconate dehydrogenase C-terminal domain-like"/>
    <property type="match status" value="1"/>
</dbReference>
<keyword evidence="10" id="KW-0812">Transmembrane</keyword>
<reference evidence="13 14" key="1">
    <citation type="submission" date="2024-04" db="EMBL/GenBank/DDBJ databases">
        <title>whole genome sequencing of Lutimonas vermicola strain IMCC1616.</title>
        <authorList>
            <person name="Bae S.S."/>
        </authorList>
    </citation>
    <scope>NUCLEOTIDE SEQUENCE [LARGE SCALE GENOMIC DNA]</scope>
    <source>
        <strain evidence="13 14">IMCC1616</strain>
    </source>
</reference>
<evidence type="ECO:0000313" key="13">
    <source>
        <dbReference type="EMBL" id="MEL4454904.1"/>
    </source>
</evidence>
<dbReference type="Gene3D" id="1.10.1040.10">
    <property type="entry name" value="N-(1-d-carboxylethyl)-l-norvaline Dehydrogenase, domain 2"/>
    <property type="match status" value="1"/>
</dbReference>
<dbReference type="Gene3D" id="3.40.50.720">
    <property type="entry name" value="NAD(P)-binding Rossmann-like Domain"/>
    <property type="match status" value="1"/>
</dbReference>
<keyword evidence="14" id="KW-1185">Reference proteome</keyword>